<dbReference type="Gene3D" id="3.30.9.10">
    <property type="entry name" value="D-Amino Acid Oxidase, subunit A, domain 2"/>
    <property type="match status" value="1"/>
</dbReference>
<evidence type="ECO:0000256" key="1">
    <source>
        <dbReference type="ARBA" id="ARBA00001974"/>
    </source>
</evidence>
<feature type="domain" description="Alpha-glycerophosphate oxidase C-terminal" evidence="9">
    <location>
        <begin position="391"/>
        <end position="500"/>
    </location>
</feature>
<evidence type="ECO:0000256" key="7">
    <source>
        <dbReference type="SAM" id="MobiDB-lite"/>
    </source>
</evidence>
<dbReference type="NCBIfam" id="NF009906">
    <property type="entry name" value="PRK13369.1"/>
    <property type="match status" value="1"/>
</dbReference>
<keyword evidence="11" id="KW-1185">Reference proteome</keyword>
<evidence type="ECO:0000313" key="11">
    <source>
        <dbReference type="Proteomes" id="UP000637002"/>
    </source>
</evidence>
<dbReference type="EC" id="1.1.5.3" evidence="6"/>
<evidence type="ECO:0000259" key="9">
    <source>
        <dbReference type="Pfam" id="PF16901"/>
    </source>
</evidence>
<evidence type="ECO:0000256" key="4">
    <source>
        <dbReference type="ARBA" id="ARBA00022827"/>
    </source>
</evidence>
<keyword evidence="5 6" id="KW-0560">Oxidoreductase</keyword>
<dbReference type="GO" id="GO:0004368">
    <property type="term" value="F:glycerol-3-phosphate dehydrogenase (quinone) activity"/>
    <property type="evidence" value="ECO:0007669"/>
    <property type="project" value="UniProtKB-EC"/>
</dbReference>
<dbReference type="Proteomes" id="UP000637002">
    <property type="component" value="Unassembled WGS sequence"/>
</dbReference>
<comment type="cofactor">
    <cofactor evidence="1 6">
        <name>FAD</name>
        <dbReference type="ChEBI" id="CHEBI:57692"/>
    </cofactor>
</comment>
<dbReference type="Gene3D" id="6.10.250.1890">
    <property type="match status" value="1"/>
</dbReference>
<dbReference type="Gene3D" id="3.50.50.60">
    <property type="entry name" value="FAD/NAD(P)-binding domain"/>
    <property type="match status" value="1"/>
</dbReference>
<dbReference type="PROSITE" id="PS00977">
    <property type="entry name" value="FAD_G3PDH_1"/>
    <property type="match status" value="1"/>
</dbReference>
<comment type="caution">
    <text evidence="10">The sequence shown here is derived from an EMBL/GenBank/DDBJ whole genome shotgun (WGS) entry which is preliminary data.</text>
</comment>
<evidence type="ECO:0000256" key="5">
    <source>
        <dbReference type="ARBA" id="ARBA00023002"/>
    </source>
</evidence>
<dbReference type="PANTHER" id="PTHR11985">
    <property type="entry name" value="GLYCEROL-3-PHOSPHATE DEHYDROGENASE"/>
    <property type="match status" value="1"/>
</dbReference>
<dbReference type="RefSeq" id="WP_210324432.1">
    <property type="nucleotide sequence ID" value="NZ_BMGG01000001.1"/>
</dbReference>
<reference evidence="10" key="1">
    <citation type="journal article" date="2014" name="Int. J. Syst. Evol. Microbiol.">
        <title>Complete genome sequence of Corynebacterium casei LMG S-19264T (=DSM 44701T), isolated from a smear-ripened cheese.</title>
        <authorList>
            <consortium name="US DOE Joint Genome Institute (JGI-PGF)"/>
            <person name="Walter F."/>
            <person name="Albersmeier A."/>
            <person name="Kalinowski J."/>
            <person name="Ruckert C."/>
        </authorList>
    </citation>
    <scope>NUCLEOTIDE SEQUENCE</scope>
    <source>
        <strain evidence="10">CGMCC 1.12919</strain>
    </source>
</reference>
<dbReference type="GO" id="GO:0009331">
    <property type="term" value="C:glycerol-3-phosphate dehydrogenase (FAD) complex"/>
    <property type="evidence" value="ECO:0007669"/>
    <property type="project" value="UniProtKB-UniRule"/>
</dbReference>
<dbReference type="AlphaFoldDB" id="A0A916TYK6"/>
<sequence length="560" mass="60751">MDAAPRNSGNVFDLGIIGGGVNGCGIARDAAGRGASVVLFEQDDLASATSSASTKLIHGGLRYLEQYAFRLVHEALTEREVLWRMAPHIVRPLRFVLPHHEGLRPAWLLRLGLFLYDHLGGRKLLPPTRSLDLAHDPAGEPLKDSRARAFEYSDCWVEDSRLVVLNGADAAGHGADIRTQTKVVSAARKGGLWRIETEQDGRRASVEARVLVNAAGPWVGSVLSGIVHSSAKASVRMVKGSHIVVRKLFAHDRCYIFQNADGRIVFAIPYEHDFTLIGTTDLDFHDDPAAVAISAAEVDYLCSAASEYFREPVTRDKVVWTYSGVRPLYDDGASRAQEATRDYVLTLDAPGGEPPLLSVFGGKITTYRRLAEAAIDKLAPHAAWAGRPAWTKEACLPGGDFPVDGLDALAAAIGAEQPWLGGATIARLARAYGTKAHEMLAGARSVSELGRHFGADLYEAEVRYLMRAEFARRAADVLWRRGKLGLRLSVAQREALDDFMRTVDGATASRPHGTRTSGAPREETEAPNRGRGPGDPRRWSVSIASDHARRGRAPGPAAQE</sequence>
<feature type="compositionally biased region" description="Basic and acidic residues" evidence="7">
    <location>
        <begin position="520"/>
        <end position="538"/>
    </location>
</feature>
<dbReference type="NCBIfam" id="NF008899">
    <property type="entry name" value="PRK12266.1"/>
    <property type="match status" value="1"/>
</dbReference>
<dbReference type="InterPro" id="IPR006076">
    <property type="entry name" value="FAD-dep_OxRdtase"/>
</dbReference>
<dbReference type="EMBL" id="BMGG01000001">
    <property type="protein sequence ID" value="GGC49542.1"/>
    <property type="molecule type" value="Genomic_DNA"/>
</dbReference>
<comment type="catalytic activity">
    <reaction evidence="6">
        <text>a quinone + sn-glycerol 3-phosphate = dihydroxyacetone phosphate + a quinol</text>
        <dbReference type="Rhea" id="RHEA:18977"/>
        <dbReference type="ChEBI" id="CHEBI:24646"/>
        <dbReference type="ChEBI" id="CHEBI:57597"/>
        <dbReference type="ChEBI" id="CHEBI:57642"/>
        <dbReference type="ChEBI" id="CHEBI:132124"/>
        <dbReference type="EC" id="1.1.5.3"/>
    </reaction>
</comment>
<organism evidence="10 11">
    <name type="scientific">Chelatococcus reniformis</name>
    <dbReference type="NCBI Taxonomy" id="1494448"/>
    <lineage>
        <taxon>Bacteria</taxon>
        <taxon>Pseudomonadati</taxon>
        <taxon>Pseudomonadota</taxon>
        <taxon>Alphaproteobacteria</taxon>
        <taxon>Hyphomicrobiales</taxon>
        <taxon>Chelatococcaceae</taxon>
        <taxon>Chelatococcus</taxon>
    </lineage>
</organism>
<evidence type="ECO:0000256" key="2">
    <source>
        <dbReference type="ARBA" id="ARBA00007330"/>
    </source>
</evidence>
<dbReference type="InterPro" id="IPR038299">
    <property type="entry name" value="DAO_C_sf"/>
</dbReference>
<dbReference type="PRINTS" id="PR01001">
    <property type="entry name" value="FADG3PDH"/>
</dbReference>
<feature type="domain" description="FAD dependent oxidoreductase" evidence="8">
    <location>
        <begin position="13"/>
        <end position="368"/>
    </location>
</feature>
<proteinExistence type="inferred from homology"/>
<keyword evidence="4" id="KW-0274">FAD</keyword>
<dbReference type="InterPro" id="IPR031656">
    <property type="entry name" value="DAO_C"/>
</dbReference>
<dbReference type="Pfam" id="PF16901">
    <property type="entry name" value="DAO_C"/>
    <property type="match status" value="1"/>
</dbReference>
<dbReference type="PANTHER" id="PTHR11985:SF15">
    <property type="entry name" value="GLYCEROL-3-PHOSPHATE DEHYDROGENASE, MITOCHONDRIAL"/>
    <property type="match status" value="1"/>
</dbReference>
<protein>
    <recommendedName>
        <fullName evidence="6">Glycerol-3-phosphate dehydrogenase</fullName>
        <ecNumber evidence="6">1.1.5.3</ecNumber>
    </recommendedName>
</protein>
<gene>
    <name evidence="10" type="primary">glpD</name>
    <name evidence="10" type="ORF">GCM10010994_05880</name>
</gene>
<evidence type="ECO:0000256" key="3">
    <source>
        <dbReference type="ARBA" id="ARBA00022630"/>
    </source>
</evidence>
<comment type="similarity">
    <text evidence="2 6">Belongs to the FAD-dependent glycerol-3-phosphate dehydrogenase family.</text>
</comment>
<dbReference type="Gene3D" id="1.10.8.870">
    <property type="entry name" value="Alpha-glycerophosphate oxidase, cap domain"/>
    <property type="match status" value="1"/>
</dbReference>
<dbReference type="SUPFAM" id="SSF51905">
    <property type="entry name" value="FAD/NAD(P)-binding domain"/>
    <property type="match status" value="1"/>
</dbReference>
<evidence type="ECO:0000313" key="10">
    <source>
        <dbReference type="EMBL" id="GGC49542.1"/>
    </source>
</evidence>
<dbReference type="Pfam" id="PF01266">
    <property type="entry name" value="DAO"/>
    <property type="match status" value="1"/>
</dbReference>
<dbReference type="PROSITE" id="PS00978">
    <property type="entry name" value="FAD_G3PDH_2"/>
    <property type="match status" value="1"/>
</dbReference>
<feature type="region of interest" description="Disordered" evidence="7">
    <location>
        <begin position="502"/>
        <end position="560"/>
    </location>
</feature>
<reference evidence="10" key="2">
    <citation type="submission" date="2020-09" db="EMBL/GenBank/DDBJ databases">
        <authorList>
            <person name="Sun Q."/>
            <person name="Zhou Y."/>
        </authorList>
    </citation>
    <scope>NUCLEOTIDE SEQUENCE</scope>
    <source>
        <strain evidence="10">CGMCC 1.12919</strain>
    </source>
</reference>
<dbReference type="InterPro" id="IPR000447">
    <property type="entry name" value="G3P_DH_FAD-dep"/>
</dbReference>
<dbReference type="InterPro" id="IPR036188">
    <property type="entry name" value="FAD/NAD-bd_sf"/>
</dbReference>
<evidence type="ECO:0000256" key="6">
    <source>
        <dbReference type="RuleBase" id="RU361217"/>
    </source>
</evidence>
<keyword evidence="3 6" id="KW-0285">Flavoprotein</keyword>
<evidence type="ECO:0000259" key="8">
    <source>
        <dbReference type="Pfam" id="PF01266"/>
    </source>
</evidence>
<dbReference type="GO" id="GO:0046168">
    <property type="term" value="P:glycerol-3-phosphate catabolic process"/>
    <property type="evidence" value="ECO:0007669"/>
    <property type="project" value="TreeGrafter"/>
</dbReference>
<accession>A0A916TYK6</accession>
<name>A0A916TYK6_9HYPH</name>